<dbReference type="Proteomes" id="UP001378592">
    <property type="component" value="Unassembled WGS sequence"/>
</dbReference>
<evidence type="ECO:0000313" key="2">
    <source>
        <dbReference type="EMBL" id="KAK7874035.1"/>
    </source>
</evidence>
<comment type="caution">
    <text evidence="2">The sequence shown here is derived from an EMBL/GenBank/DDBJ whole genome shotgun (WGS) entry which is preliminary data.</text>
</comment>
<reference evidence="2 3" key="1">
    <citation type="submission" date="2024-03" db="EMBL/GenBank/DDBJ databases">
        <title>The genome assembly and annotation of the cricket Gryllus longicercus Weissman &amp; Gray.</title>
        <authorList>
            <person name="Szrajer S."/>
            <person name="Gray D."/>
            <person name="Ylla G."/>
        </authorList>
    </citation>
    <scope>NUCLEOTIDE SEQUENCE [LARGE SCALE GENOMIC DNA]</scope>
    <source>
        <strain evidence="2">DAG 2021-001</strain>
        <tissue evidence="2">Whole body minus gut</tissue>
    </source>
</reference>
<dbReference type="GO" id="GO:0045505">
    <property type="term" value="F:dynein intermediate chain binding"/>
    <property type="evidence" value="ECO:0007669"/>
    <property type="project" value="InterPro"/>
</dbReference>
<dbReference type="PANTHER" id="PTHR46961">
    <property type="entry name" value="DYNEIN HEAVY CHAIN 1, AXONEMAL-LIKE PROTEIN"/>
    <property type="match status" value="1"/>
</dbReference>
<dbReference type="InterPro" id="IPR043160">
    <property type="entry name" value="Dynein_C_barrel"/>
</dbReference>
<name>A0AAN9ZIK2_9ORTH</name>
<keyword evidence="3" id="KW-1185">Reference proteome</keyword>
<dbReference type="InterPro" id="IPR026983">
    <property type="entry name" value="DHC"/>
</dbReference>
<sequence length="85" mass="9588">MQLEEQLPKQLRDPMPLVWVKPVESSALDERGRFVCPLYKTSERRGTLSTTGHSTNYVLPFLLETGLPPSHWVQRGAALLLGLDD</sequence>
<dbReference type="EMBL" id="JAZDUA010000005">
    <property type="protein sequence ID" value="KAK7874035.1"/>
    <property type="molecule type" value="Genomic_DNA"/>
</dbReference>
<dbReference type="GO" id="GO:0007018">
    <property type="term" value="P:microtubule-based movement"/>
    <property type="evidence" value="ECO:0007669"/>
    <property type="project" value="InterPro"/>
</dbReference>
<dbReference type="PANTHER" id="PTHR46961:SF17">
    <property type="entry name" value="AAA+ ATPASE DOMAIN-CONTAINING PROTEIN"/>
    <property type="match status" value="1"/>
</dbReference>
<proteinExistence type="predicted"/>
<protein>
    <recommendedName>
        <fullName evidence="1">Dynein heavy chain C-terminal domain-containing protein</fullName>
    </recommendedName>
</protein>
<gene>
    <name evidence="2" type="ORF">R5R35_004586</name>
</gene>
<dbReference type="InterPro" id="IPR041228">
    <property type="entry name" value="Dynein_C"/>
</dbReference>
<evidence type="ECO:0000259" key="1">
    <source>
        <dbReference type="Pfam" id="PF18199"/>
    </source>
</evidence>
<dbReference type="AlphaFoldDB" id="A0AAN9ZIK2"/>
<dbReference type="GO" id="GO:0051959">
    <property type="term" value="F:dynein light intermediate chain binding"/>
    <property type="evidence" value="ECO:0007669"/>
    <property type="project" value="InterPro"/>
</dbReference>
<dbReference type="Pfam" id="PF18199">
    <property type="entry name" value="Dynein_C"/>
    <property type="match status" value="1"/>
</dbReference>
<accession>A0AAN9ZIK2</accession>
<evidence type="ECO:0000313" key="3">
    <source>
        <dbReference type="Proteomes" id="UP001378592"/>
    </source>
</evidence>
<dbReference type="Gene3D" id="3.10.490.20">
    <property type="match status" value="1"/>
</dbReference>
<organism evidence="2 3">
    <name type="scientific">Gryllus longicercus</name>
    <dbReference type="NCBI Taxonomy" id="2509291"/>
    <lineage>
        <taxon>Eukaryota</taxon>
        <taxon>Metazoa</taxon>
        <taxon>Ecdysozoa</taxon>
        <taxon>Arthropoda</taxon>
        <taxon>Hexapoda</taxon>
        <taxon>Insecta</taxon>
        <taxon>Pterygota</taxon>
        <taxon>Neoptera</taxon>
        <taxon>Polyneoptera</taxon>
        <taxon>Orthoptera</taxon>
        <taxon>Ensifera</taxon>
        <taxon>Gryllidea</taxon>
        <taxon>Grylloidea</taxon>
        <taxon>Gryllidae</taxon>
        <taxon>Gryllinae</taxon>
        <taxon>Gryllus</taxon>
    </lineage>
</organism>
<dbReference type="GO" id="GO:0030286">
    <property type="term" value="C:dynein complex"/>
    <property type="evidence" value="ECO:0007669"/>
    <property type="project" value="InterPro"/>
</dbReference>
<feature type="domain" description="Dynein heavy chain C-terminal" evidence="1">
    <location>
        <begin position="2"/>
        <end position="81"/>
    </location>
</feature>